<evidence type="ECO:0000256" key="2">
    <source>
        <dbReference type="ARBA" id="ARBA00022840"/>
    </source>
</evidence>
<dbReference type="PROSITE" id="PS50901">
    <property type="entry name" value="FTSK"/>
    <property type="match status" value="1"/>
</dbReference>
<dbReference type="PANTHER" id="PTHR22683">
    <property type="entry name" value="SPORULATION PROTEIN RELATED"/>
    <property type="match status" value="1"/>
</dbReference>
<dbReference type="SMART" id="SM00843">
    <property type="entry name" value="Ftsk_gamma"/>
    <property type="match status" value="1"/>
</dbReference>
<dbReference type="Pfam" id="PF01580">
    <property type="entry name" value="FtsK_SpoIIIE"/>
    <property type="match status" value="1"/>
</dbReference>
<evidence type="ECO:0000313" key="4">
    <source>
        <dbReference type="EMBL" id="KKK61109.1"/>
    </source>
</evidence>
<gene>
    <name evidence="4" type="ORF">LCGC14_3017620</name>
</gene>
<dbReference type="InterPro" id="IPR018541">
    <property type="entry name" value="Ftsk_gamma"/>
</dbReference>
<dbReference type="AlphaFoldDB" id="A0A0F8Z3W7"/>
<evidence type="ECO:0000256" key="1">
    <source>
        <dbReference type="ARBA" id="ARBA00022741"/>
    </source>
</evidence>
<accession>A0A0F8Z3W7</accession>
<dbReference type="Pfam" id="PF09397">
    <property type="entry name" value="FtsK_gamma"/>
    <property type="match status" value="1"/>
</dbReference>
<dbReference type="InterPro" id="IPR036388">
    <property type="entry name" value="WH-like_DNA-bd_sf"/>
</dbReference>
<reference evidence="4" key="1">
    <citation type="journal article" date="2015" name="Nature">
        <title>Complex archaea that bridge the gap between prokaryotes and eukaryotes.</title>
        <authorList>
            <person name="Spang A."/>
            <person name="Saw J.H."/>
            <person name="Jorgensen S.L."/>
            <person name="Zaremba-Niedzwiedzka K."/>
            <person name="Martijn J."/>
            <person name="Lind A.E."/>
            <person name="van Eijk R."/>
            <person name="Schleper C."/>
            <person name="Guy L."/>
            <person name="Ettema T.J."/>
        </authorList>
    </citation>
    <scope>NUCLEOTIDE SEQUENCE</scope>
</reference>
<keyword evidence="1" id="KW-0547">Nucleotide-binding</keyword>
<feature type="domain" description="FtsK" evidence="3">
    <location>
        <begin position="32"/>
        <end position="237"/>
    </location>
</feature>
<dbReference type="PANTHER" id="PTHR22683:SF41">
    <property type="entry name" value="DNA TRANSLOCASE FTSK"/>
    <property type="match status" value="1"/>
</dbReference>
<dbReference type="SUPFAM" id="SSF52540">
    <property type="entry name" value="P-loop containing nucleoside triphosphate hydrolases"/>
    <property type="match status" value="1"/>
</dbReference>
<feature type="non-terminal residue" evidence="4">
    <location>
        <position position="1"/>
    </location>
</feature>
<evidence type="ECO:0000259" key="3">
    <source>
        <dbReference type="PROSITE" id="PS50901"/>
    </source>
</evidence>
<name>A0A0F8Z3W7_9ZZZZ</name>
<dbReference type="Gene3D" id="3.40.50.300">
    <property type="entry name" value="P-loop containing nucleotide triphosphate hydrolases"/>
    <property type="match status" value="1"/>
</dbReference>
<keyword evidence="2" id="KW-0067">ATP-binding</keyword>
<dbReference type="InterPro" id="IPR027417">
    <property type="entry name" value="P-loop_NTPase"/>
</dbReference>
<dbReference type="InterPro" id="IPR036390">
    <property type="entry name" value="WH_DNA-bd_sf"/>
</dbReference>
<dbReference type="GO" id="GO:0005524">
    <property type="term" value="F:ATP binding"/>
    <property type="evidence" value="ECO:0007669"/>
    <property type="project" value="UniProtKB-KW"/>
</dbReference>
<dbReference type="InterPro" id="IPR002543">
    <property type="entry name" value="FtsK_dom"/>
</dbReference>
<feature type="non-terminal residue" evidence="4">
    <location>
        <position position="362"/>
    </location>
</feature>
<dbReference type="Gene3D" id="1.10.10.10">
    <property type="entry name" value="Winged helix-like DNA-binding domain superfamily/Winged helix DNA-binding domain"/>
    <property type="match status" value="1"/>
</dbReference>
<dbReference type="InterPro" id="IPR050206">
    <property type="entry name" value="FtsK/SpoIIIE/SftA"/>
</dbReference>
<dbReference type="SUPFAM" id="SSF46785">
    <property type="entry name" value="Winged helix' DNA-binding domain"/>
    <property type="match status" value="1"/>
</dbReference>
<dbReference type="EMBL" id="LAZR01062638">
    <property type="protein sequence ID" value="KKK61109.1"/>
    <property type="molecule type" value="Genomic_DNA"/>
</dbReference>
<organism evidence="4">
    <name type="scientific">marine sediment metagenome</name>
    <dbReference type="NCBI Taxonomy" id="412755"/>
    <lineage>
        <taxon>unclassified sequences</taxon>
        <taxon>metagenomes</taxon>
        <taxon>ecological metagenomes</taxon>
    </lineage>
</organism>
<sequence>KEIVRIKELMLLKPEIEKKMTLPLYLGKDAGGEAIVADLGQMPHMLIAGTTGSGKSVCINAIIMSMLMNRTPQQIRLILIDPKMVEMAAFEHIPHLLYPIVHDMNRAESILEWAVGKMDERYELLKDARVRNIIGYNRLGAEEIYKRFQVDSDEEKAQISTHLPYYVIIVDELADLIMTSSKEVESHIIRIAQKARAVGIHLILSTQRPSVNVVTGLIKSNMPCRISFRVASRQESRIVLDQNGAEVLLGQGDMLFLQPGGSHLARAQGTFVAESEVRALVDHVRGDCQPEYNTELVRLQSGHGDLSSGEHDDLFDKAVEIVLSTKRGSVSLLQRRLSVGYSRASRIVDQMAEAGILGDYKG</sequence>
<comment type="caution">
    <text evidence="4">The sequence shown here is derived from an EMBL/GenBank/DDBJ whole genome shotgun (WGS) entry which is preliminary data.</text>
</comment>
<proteinExistence type="predicted"/>
<protein>
    <recommendedName>
        <fullName evidence="3">FtsK domain-containing protein</fullName>
    </recommendedName>
</protein>
<dbReference type="GO" id="GO:0003677">
    <property type="term" value="F:DNA binding"/>
    <property type="evidence" value="ECO:0007669"/>
    <property type="project" value="InterPro"/>
</dbReference>